<dbReference type="AlphaFoldDB" id="S6A4K8"/>
<reference evidence="1 2" key="1">
    <citation type="journal article" date="2012" name="J. Bacteriol.">
        <title>Genome sequence of the model hyperthermophilic archaeon Thermococcus litoralis NS-C.</title>
        <authorList>
            <person name="Gardner A.F."/>
            <person name="Kumar S."/>
            <person name="Perler F.B."/>
        </authorList>
    </citation>
    <scope>NUCLEOTIDE SEQUENCE [LARGE SCALE GENOMIC DNA]</scope>
    <source>
        <strain evidence="2">ATCC 51850 / DSM 5473 / JCM 8560 / NS-C</strain>
    </source>
</reference>
<dbReference type="Proteomes" id="UP000015502">
    <property type="component" value="Chromosome"/>
</dbReference>
<accession>S6A4K8</accession>
<organism evidence="1 2">
    <name type="scientific">Thermococcus litoralis (strain ATCC 51850 / DSM 5473 / JCM 8560 / NS-C)</name>
    <dbReference type="NCBI Taxonomy" id="523849"/>
    <lineage>
        <taxon>Archaea</taxon>
        <taxon>Methanobacteriati</taxon>
        <taxon>Methanobacteriota</taxon>
        <taxon>Thermococci</taxon>
        <taxon>Thermococcales</taxon>
        <taxon>Thermococcaceae</taxon>
        <taxon>Thermococcus</taxon>
    </lineage>
</organism>
<evidence type="ECO:0000313" key="2">
    <source>
        <dbReference type="Proteomes" id="UP000015502"/>
    </source>
</evidence>
<dbReference type="HOGENOM" id="CLU_3094319_0_0_2"/>
<gene>
    <name evidence="1" type="ORF">OCC_14100</name>
</gene>
<keyword evidence="2" id="KW-1185">Reference proteome</keyword>
<proteinExistence type="predicted"/>
<protein>
    <submittedName>
        <fullName evidence="1">Uncharacterized protein</fullName>
    </submittedName>
</protein>
<dbReference type="EMBL" id="CP006670">
    <property type="protein sequence ID" value="AGT34302.1"/>
    <property type="molecule type" value="Genomic_DNA"/>
</dbReference>
<dbReference type="STRING" id="523849.OCC_14100"/>
<evidence type="ECO:0000313" key="1">
    <source>
        <dbReference type="EMBL" id="AGT34302.1"/>
    </source>
</evidence>
<name>S6A4K8_THELN</name>
<dbReference type="PaxDb" id="523849-OCC_14100"/>
<dbReference type="KEGG" id="tlt:OCC_14100"/>
<sequence length="51" mass="5116">MRASASSAVTVVNAFATGVGSAIGIKLWTRAEVKLKGDGIEGEIRVRGGAG</sequence>